<dbReference type="CDD" id="cd12148">
    <property type="entry name" value="fungal_TF_MHR"/>
    <property type="match status" value="1"/>
</dbReference>
<dbReference type="RefSeq" id="XP_022400233.1">
    <property type="nucleotide sequence ID" value="XM_022548327.1"/>
</dbReference>
<dbReference type="OrthoDB" id="2406834at2759"/>
<evidence type="ECO:0000256" key="1">
    <source>
        <dbReference type="ARBA" id="ARBA00004123"/>
    </source>
</evidence>
<dbReference type="GO" id="GO:0005634">
    <property type="term" value="C:nucleus"/>
    <property type="evidence" value="ECO:0007669"/>
    <property type="project" value="UniProtKB-SubCell"/>
</dbReference>
<dbReference type="PANTHER" id="PTHR31001:SF40">
    <property type="entry name" value="ZN(II)2CYS6 TRANSCRIPTION FACTOR (EUROFUNG)"/>
    <property type="match status" value="1"/>
</dbReference>
<dbReference type="Pfam" id="PF04082">
    <property type="entry name" value="Fungal_trans"/>
    <property type="match status" value="1"/>
</dbReference>
<name>A0A1L9VI42_ASPGL</name>
<evidence type="ECO:0000313" key="9">
    <source>
        <dbReference type="EMBL" id="OJJ83535.1"/>
    </source>
</evidence>
<dbReference type="VEuPathDB" id="FungiDB:ASPGLDRAFT_58633"/>
<accession>A0A1L9VI42</accession>
<dbReference type="InterPro" id="IPR036864">
    <property type="entry name" value="Zn2-C6_fun-type_DNA-bd_sf"/>
</dbReference>
<evidence type="ECO:0000256" key="4">
    <source>
        <dbReference type="ARBA" id="ARBA00023125"/>
    </source>
</evidence>
<keyword evidence="4" id="KW-0238">DNA-binding</keyword>
<evidence type="ECO:0000256" key="3">
    <source>
        <dbReference type="ARBA" id="ARBA00023015"/>
    </source>
</evidence>
<keyword evidence="2" id="KW-0479">Metal-binding</keyword>
<dbReference type="PANTHER" id="PTHR31001">
    <property type="entry name" value="UNCHARACTERIZED TRANSCRIPTIONAL REGULATORY PROTEIN"/>
    <property type="match status" value="1"/>
</dbReference>
<keyword evidence="3" id="KW-0805">Transcription regulation</keyword>
<dbReference type="InterPro" id="IPR050613">
    <property type="entry name" value="Sec_Metabolite_Reg"/>
</dbReference>
<keyword evidence="10" id="KW-1185">Reference proteome</keyword>
<protein>
    <recommendedName>
        <fullName evidence="8">Zn(2)-C6 fungal-type domain-containing protein</fullName>
    </recommendedName>
</protein>
<dbReference type="GeneID" id="34464587"/>
<sequence>MVAEGSFGDNNEEQMVTTGASEGLTPNPRPPLGKTGPTKRRWRKPISCDPCRHSKLKCDRRQPCSSCKRRSCEVSCDYTAAGKQSKNHIQKQHVSPQNRGPDYHTTGGVGPASPQLPSPLSLPPITASIGTSSHSQSHVQIERLPSISPFFSEIIPTIPDEQQRRRQYTNAHWDALLQRPIDQMDHPTPKEKGTGGWLENPYFPFPLGPSVSKDELVAMVPSDHCCDYLVTQYFTRLSALFHILHGPTFQKQYNAFRQDRSNVDLSWLALLLLICSATLNTMGMDDILLADLWPLKLDAQDISSISYQFRAAAMVCLSHDQFLIRHNMSTLEGLLILIYTISNNEGVEQAWTLLGLALNMAIALQCNVDHEAPLLNCIEIQRRRRCWAGILMLHTYQAISFRDVDISTFLSVQVTMPADVNDDDICEDAVCLPSSQPSQMSVMRFKIQLFQLSSKICRHLSSPLKYAGNTLALLNEAVAHEQEQWDTVFLLDGRPSVLDTSSYAHWCILQLYAHQLYLLLHRPFCKSRSAPFRATSRQKCVASGASLLEIHREFCDLPRLRHYHWLVYGMTSFYAIHGALALASCLLDDPNTFDMAYRTAFNAAVARFDQLQAHSKICAKAGPILHHLQTLLSTDPYQCPNPLDYDFGTTFDDWIDGVQWLNPESIDWDFWNDILNAENDG</sequence>
<dbReference type="Gene3D" id="4.10.240.10">
    <property type="entry name" value="Zn(2)-C6 fungal-type DNA-binding domain"/>
    <property type="match status" value="1"/>
</dbReference>
<dbReference type="GO" id="GO:0000981">
    <property type="term" value="F:DNA-binding transcription factor activity, RNA polymerase II-specific"/>
    <property type="evidence" value="ECO:0007669"/>
    <property type="project" value="InterPro"/>
</dbReference>
<dbReference type="SMART" id="SM00906">
    <property type="entry name" value="Fungal_trans"/>
    <property type="match status" value="1"/>
</dbReference>
<keyword evidence="5" id="KW-0804">Transcription</keyword>
<dbReference type="SUPFAM" id="SSF57701">
    <property type="entry name" value="Zn2/Cys6 DNA-binding domain"/>
    <property type="match status" value="1"/>
</dbReference>
<feature type="region of interest" description="Disordered" evidence="7">
    <location>
        <begin position="1"/>
        <end position="46"/>
    </location>
</feature>
<proteinExistence type="predicted"/>
<dbReference type="GO" id="GO:0008270">
    <property type="term" value="F:zinc ion binding"/>
    <property type="evidence" value="ECO:0007669"/>
    <property type="project" value="InterPro"/>
</dbReference>
<dbReference type="Proteomes" id="UP000184300">
    <property type="component" value="Unassembled WGS sequence"/>
</dbReference>
<evidence type="ECO:0000256" key="6">
    <source>
        <dbReference type="ARBA" id="ARBA00023242"/>
    </source>
</evidence>
<dbReference type="InterPro" id="IPR001138">
    <property type="entry name" value="Zn2Cys6_DnaBD"/>
</dbReference>
<feature type="compositionally biased region" description="Polar residues" evidence="7">
    <location>
        <begin position="128"/>
        <end position="139"/>
    </location>
</feature>
<dbReference type="Pfam" id="PF00172">
    <property type="entry name" value="Zn_clus"/>
    <property type="match status" value="1"/>
</dbReference>
<dbReference type="GO" id="GO:0003677">
    <property type="term" value="F:DNA binding"/>
    <property type="evidence" value="ECO:0007669"/>
    <property type="project" value="UniProtKB-KW"/>
</dbReference>
<dbReference type="CDD" id="cd00067">
    <property type="entry name" value="GAL4"/>
    <property type="match status" value="1"/>
</dbReference>
<evidence type="ECO:0000256" key="5">
    <source>
        <dbReference type="ARBA" id="ARBA00023163"/>
    </source>
</evidence>
<dbReference type="InterPro" id="IPR007219">
    <property type="entry name" value="XnlR_reg_dom"/>
</dbReference>
<evidence type="ECO:0000259" key="8">
    <source>
        <dbReference type="PROSITE" id="PS50048"/>
    </source>
</evidence>
<dbReference type="STRING" id="1160497.A0A1L9VI42"/>
<reference evidence="10" key="1">
    <citation type="journal article" date="2017" name="Genome Biol.">
        <title>Comparative genomics reveals high biological diversity and specific adaptations in the industrially and medically important fungal genus Aspergillus.</title>
        <authorList>
            <person name="de Vries R.P."/>
            <person name="Riley R."/>
            <person name="Wiebenga A."/>
            <person name="Aguilar-Osorio G."/>
            <person name="Amillis S."/>
            <person name="Uchima C.A."/>
            <person name="Anderluh G."/>
            <person name="Asadollahi M."/>
            <person name="Askin M."/>
            <person name="Barry K."/>
            <person name="Battaglia E."/>
            <person name="Bayram O."/>
            <person name="Benocci T."/>
            <person name="Braus-Stromeyer S.A."/>
            <person name="Caldana C."/>
            <person name="Canovas D."/>
            <person name="Cerqueira G.C."/>
            <person name="Chen F."/>
            <person name="Chen W."/>
            <person name="Choi C."/>
            <person name="Clum A."/>
            <person name="Dos Santos R.A."/>
            <person name="Damasio A.R."/>
            <person name="Diallinas G."/>
            <person name="Emri T."/>
            <person name="Fekete E."/>
            <person name="Flipphi M."/>
            <person name="Freyberg S."/>
            <person name="Gallo A."/>
            <person name="Gournas C."/>
            <person name="Habgood R."/>
            <person name="Hainaut M."/>
            <person name="Harispe M.L."/>
            <person name="Henrissat B."/>
            <person name="Hilden K.S."/>
            <person name="Hope R."/>
            <person name="Hossain A."/>
            <person name="Karabika E."/>
            <person name="Karaffa L."/>
            <person name="Karanyi Z."/>
            <person name="Krasevec N."/>
            <person name="Kuo A."/>
            <person name="Kusch H."/>
            <person name="LaButti K."/>
            <person name="Lagendijk E.L."/>
            <person name="Lapidus A."/>
            <person name="Levasseur A."/>
            <person name="Lindquist E."/>
            <person name="Lipzen A."/>
            <person name="Logrieco A.F."/>
            <person name="MacCabe A."/>
            <person name="Maekelae M.R."/>
            <person name="Malavazi I."/>
            <person name="Melin P."/>
            <person name="Meyer V."/>
            <person name="Mielnichuk N."/>
            <person name="Miskei M."/>
            <person name="Molnar A.P."/>
            <person name="Mule G."/>
            <person name="Ngan C.Y."/>
            <person name="Orejas M."/>
            <person name="Orosz E."/>
            <person name="Ouedraogo J.P."/>
            <person name="Overkamp K.M."/>
            <person name="Park H.-S."/>
            <person name="Perrone G."/>
            <person name="Piumi F."/>
            <person name="Punt P.J."/>
            <person name="Ram A.F."/>
            <person name="Ramon A."/>
            <person name="Rauscher S."/>
            <person name="Record E."/>
            <person name="Riano-Pachon D.M."/>
            <person name="Robert V."/>
            <person name="Roehrig J."/>
            <person name="Ruller R."/>
            <person name="Salamov A."/>
            <person name="Salih N.S."/>
            <person name="Samson R.A."/>
            <person name="Sandor E."/>
            <person name="Sanguinetti M."/>
            <person name="Schuetze T."/>
            <person name="Sepcic K."/>
            <person name="Shelest E."/>
            <person name="Sherlock G."/>
            <person name="Sophianopoulou V."/>
            <person name="Squina F.M."/>
            <person name="Sun H."/>
            <person name="Susca A."/>
            <person name="Todd R.B."/>
            <person name="Tsang A."/>
            <person name="Unkles S.E."/>
            <person name="van de Wiele N."/>
            <person name="van Rossen-Uffink D."/>
            <person name="Oliveira J.V."/>
            <person name="Vesth T.C."/>
            <person name="Visser J."/>
            <person name="Yu J.-H."/>
            <person name="Zhou M."/>
            <person name="Andersen M.R."/>
            <person name="Archer D.B."/>
            <person name="Baker S.E."/>
            <person name="Benoit I."/>
            <person name="Brakhage A.A."/>
            <person name="Braus G.H."/>
            <person name="Fischer R."/>
            <person name="Frisvad J.C."/>
            <person name="Goldman G.H."/>
            <person name="Houbraken J."/>
            <person name="Oakley B."/>
            <person name="Pocsi I."/>
            <person name="Scazzocchio C."/>
            <person name="Seiboth B."/>
            <person name="vanKuyk P.A."/>
            <person name="Wortman J."/>
            <person name="Dyer P.S."/>
            <person name="Grigoriev I.V."/>
        </authorList>
    </citation>
    <scope>NUCLEOTIDE SEQUENCE [LARGE SCALE GENOMIC DNA]</scope>
    <source>
        <strain evidence="10">CBS 516.65</strain>
    </source>
</reference>
<dbReference type="PROSITE" id="PS50048">
    <property type="entry name" value="ZN2_CY6_FUNGAL_2"/>
    <property type="match status" value="1"/>
</dbReference>
<comment type="subcellular location">
    <subcellularLocation>
        <location evidence="1">Nucleus</location>
    </subcellularLocation>
</comment>
<dbReference type="PROSITE" id="PS00463">
    <property type="entry name" value="ZN2_CY6_FUNGAL_1"/>
    <property type="match status" value="1"/>
</dbReference>
<evidence type="ECO:0000256" key="7">
    <source>
        <dbReference type="SAM" id="MobiDB-lite"/>
    </source>
</evidence>
<dbReference type="GO" id="GO:0006351">
    <property type="term" value="P:DNA-templated transcription"/>
    <property type="evidence" value="ECO:0007669"/>
    <property type="project" value="InterPro"/>
</dbReference>
<evidence type="ECO:0000313" key="10">
    <source>
        <dbReference type="Proteomes" id="UP000184300"/>
    </source>
</evidence>
<organism evidence="9 10">
    <name type="scientific">Aspergillus glaucus CBS 516.65</name>
    <dbReference type="NCBI Taxonomy" id="1160497"/>
    <lineage>
        <taxon>Eukaryota</taxon>
        <taxon>Fungi</taxon>
        <taxon>Dikarya</taxon>
        <taxon>Ascomycota</taxon>
        <taxon>Pezizomycotina</taxon>
        <taxon>Eurotiomycetes</taxon>
        <taxon>Eurotiomycetidae</taxon>
        <taxon>Eurotiales</taxon>
        <taxon>Aspergillaceae</taxon>
        <taxon>Aspergillus</taxon>
        <taxon>Aspergillus subgen. Aspergillus</taxon>
    </lineage>
</organism>
<dbReference type="EMBL" id="KV878899">
    <property type="protein sequence ID" value="OJJ83535.1"/>
    <property type="molecule type" value="Genomic_DNA"/>
</dbReference>
<feature type="domain" description="Zn(2)-C6 fungal-type" evidence="8">
    <location>
        <begin position="47"/>
        <end position="78"/>
    </location>
</feature>
<evidence type="ECO:0000256" key="2">
    <source>
        <dbReference type="ARBA" id="ARBA00022723"/>
    </source>
</evidence>
<keyword evidence="6" id="KW-0539">Nucleus</keyword>
<feature type="region of interest" description="Disordered" evidence="7">
    <location>
        <begin position="83"/>
        <end position="139"/>
    </location>
</feature>
<dbReference type="AlphaFoldDB" id="A0A1L9VI42"/>
<gene>
    <name evidence="9" type="ORF">ASPGLDRAFT_58633</name>
</gene>